<comment type="similarity">
    <text evidence="1">Belongs to the arrestin family.</text>
</comment>
<dbReference type="SMART" id="SM01017">
    <property type="entry name" value="Arrestin_C"/>
    <property type="match status" value="1"/>
</dbReference>
<keyword evidence="4" id="KW-1185">Reference proteome</keyword>
<sequence>MIRYRPRLHSAYKPQRTRQDSHAVCKKLPPKIKTFEISFSQCQGVFHAGGAVQGHVKIEFTEAIRVRVITVRIVGRSKVFFGPRRGREYRYQMREEYFDETMVLTEAELESFMHKPGVSYYEFMYPLAMSLASSFEGEHGYVRYMAQATLEMPDEPDLHIKKGFTVLSVLDLNEEKNVKDVALAEVSKTLCCLCCATGPITATIKIPRRGWVPGEYIPVMADVDNCSKRKILNTKIVLTQHVRYSGKVDLSDHGQTNLHSRVVAFKERGEIPPGENELWKSEMMRIPPVPPSRLVGCDIIHINYDLSLVVQPEGPAYKISVPIDITIGTEPLKRDSESSDQLSPITSSDDRKHENEERKKTITLHAKPPVPQADVIAEPPVIVVFEPQQGHDPIPESPPSYEECIFGRVEIDEGDAIEPGHGPLNYTPMYTYYNWKTMLRAASKRSFRASKTSLRISKENLADVDTAHVHGSKTSLAENGATGGK</sequence>
<dbReference type="InterPro" id="IPR011022">
    <property type="entry name" value="Arrestin_C-like"/>
</dbReference>
<reference evidence="3" key="1">
    <citation type="submission" date="2022-03" db="EMBL/GenBank/DDBJ databases">
        <authorList>
            <person name="Martin C."/>
        </authorList>
    </citation>
    <scope>NUCLEOTIDE SEQUENCE</scope>
</reference>
<evidence type="ECO:0000256" key="2">
    <source>
        <dbReference type="SAM" id="MobiDB-lite"/>
    </source>
</evidence>
<dbReference type="InterPro" id="IPR014752">
    <property type="entry name" value="Arrestin-like_C"/>
</dbReference>
<dbReference type="SUPFAM" id="SSF81296">
    <property type="entry name" value="E set domains"/>
    <property type="match status" value="2"/>
</dbReference>
<protein>
    <submittedName>
        <fullName evidence="3">Uncharacterized protein</fullName>
    </submittedName>
</protein>
<feature type="compositionally biased region" description="Basic and acidic residues" evidence="2">
    <location>
        <begin position="348"/>
        <end position="360"/>
    </location>
</feature>
<dbReference type="PANTHER" id="PTHR11188">
    <property type="entry name" value="ARRESTIN DOMAIN CONTAINING PROTEIN"/>
    <property type="match status" value="1"/>
</dbReference>
<dbReference type="EMBL" id="CAIIXF020000004">
    <property type="protein sequence ID" value="CAH1780771.1"/>
    <property type="molecule type" value="Genomic_DNA"/>
</dbReference>
<proteinExistence type="inferred from homology"/>
<comment type="caution">
    <text evidence="3">The sequence shown here is derived from an EMBL/GenBank/DDBJ whole genome shotgun (WGS) entry which is preliminary data.</text>
</comment>
<dbReference type="Gene3D" id="2.60.40.640">
    <property type="match status" value="2"/>
</dbReference>
<dbReference type="InterPro" id="IPR011021">
    <property type="entry name" value="Arrestin-like_N"/>
</dbReference>
<dbReference type="AlphaFoldDB" id="A0A8J1UES3"/>
<evidence type="ECO:0000313" key="4">
    <source>
        <dbReference type="Proteomes" id="UP000749559"/>
    </source>
</evidence>
<organism evidence="3 4">
    <name type="scientific">Owenia fusiformis</name>
    <name type="common">Polychaete worm</name>
    <dbReference type="NCBI Taxonomy" id="6347"/>
    <lineage>
        <taxon>Eukaryota</taxon>
        <taxon>Metazoa</taxon>
        <taxon>Spiralia</taxon>
        <taxon>Lophotrochozoa</taxon>
        <taxon>Annelida</taxon>
        <taxon>Polychaeta</taxon>
        <taxon>Sedentaria</taxon>
        <taxon>Canalipalpata</taxon>
        <taxon>Sabellida</taxon>
        <taxon>Oweniida</taxon>
        <taxon>Oweniidae</taxon>
        <taxon>Owenia</taxon>
    </lineage>
</organism>
<dbReference type="Pfam" id="PF02752">
    <property type="entry name" value="Arrestin_C"/>
    <property type="match status" value="1"/>
</dbReference>
<evidence type="ECO:0000313" key="3">
    <source>
        <dbReference type="EMBL" id="CAH1780771.1"/>
    </source>
</evidence>
<feature type="region of interest" description="Disordered" evidence="2">
    <location>
        <begin position="332"/>
        <end position="362"/>
    </location>
</feature>
<dbReference type="GO" id="GO:0015031">
    <property type="term" value="P:protein transport"/>
    <property type="evidence" value="ECO:0007669"/>
    <property type="project" value="TreeGrafter"/>
</dbReference>
<dbReference type="GO" id="GO:0005737">
    <property type="term" value="C:cytoplasm"/>
    <property type="evidence" value="ECO:0007669"/>
    <property type="project" value="TreeGrafter"/>
</dbReference>
<name>A0A8J1UES3_OWEFU</name>
<evidence type="ECO:0000256" key="1">
    <source>
        <dbReference type="ARBA" id="ARBA00005298"/>
    </source>
</evidence>
<dbReference type="OrthoDB" id="2333384at2759"/>
<dbReference type="InterPro" id="IPR050357">
    <property type="entry name" value="Arrestin_domain-protein"/>
</dbReference>
<gene>
    <name evidence="3" type="ORF">OFUS_LOCUS7420</name>
</gene>
<dbReference type="Pfam" id="PF00339">
    <property type="entry name" value="Arrestin_N"/>
    <property type="match status" value="1"/>
</dbReference>
<accession>A0A8J1UES3</accession>
<dbReference type="Proteomes" id="UP000749559">
    <property type="component" value="Unassembled WGS sequence"/>
</dbReference>
<dbReference type="InterPro" id="IPR014756">
    <property type="entry name" value="Ig_E-set"/>
</dbReference>
<dbReference type="PANTHER" id="PTHR11188:SF17">
    <property type="entry name" value="FI21816P1"/>
    <property type="match status" value="1"/>
</dbReference>